<comment type="caution">
    <text evidence="4">The sequence shown here is derived from an EMBL/GenBank/DDBJ whole genome shotgun (WGS) entry which is preliminary data.</text>
</comment>
<dbReference type="Proteomes" id="UP000239560">
    <property type="component" value="Unassembled WGS sequence"/>
</dbReference>
<reference evidence="4 5" key="1">
    <citation type="journal article" date="2018" name="Elife">
        <title>Functional genomics of lipid metabolism in the oleaginous yeast Rhodosporidium toruloides.</title>
        <authorList>
            <person name="Coradetti S.T."/>
            <person name="Pinel D."/>
            <person name="Geiselman G."/>
            <person name="Ito M."/>
            <person name="Mondo S."/>
            <person name="Reilly M.C."/>
            <person name="Cheng Y.F."/>
            <person name="Bauer S."/>
            <person name="Grigoriev I."/>
            <person name="Gladden J.M."/>
            <person name="Simmons B.A."/>
            <person name="Brem R."/>
            <person name="Arkin A.P."/>
            <person name="Skerker J.M."/>
        </authorList>
    </citation>
    <scope>NUCLEOTIDE SEQUENCE [LARGE SCALE GENOMIC DNA]</scope>
    <source>
        <strain evidence="4 5">NBRC 0880</strain>
    </source>
</reference>
<feature type="compositionally biased region" description="Low complexity" evidence="1">
    <location>
        <begin position="481"/>
        <end position="500"/>
    </location>
</feature>
<dbReference type="PROSITE" id="PS51718">
    <property type="entry name" value="G_DYNAMIN_2"/>
    <property type="match status" value="1"/>
</dbReference>
<feature type="compositionally biased region" description="Low complexity" evidence="1">
    <location>
        <begin position="448"/>
        <end position="469"/>
    </location>
</feature>
<dbReference type="InterPro" id="IPR022812">
    <property type="entry name" value="Dynamin"/>
</dbReference>
<feature type="region of interest" description="Disordered" evidence="1">
    <location>
        <begin position="426"/>
        <end position="507"/>
    </location>
</feature>
<dbReference type="PANTHER" id="PTHR11566">
    <property type="entry name" value="DYNAMIN"/>
    <property type="match status" value="1"/>
</dbReference>
<dbReference type="GO" id="GO:0005737">
    <property type="term" value="C:cytoplasm"/>
    <property type="evidence" value="ECO:0007669"/>
    <property type="project" value="TreeGrafter"/>
</dbReference>
<evidence type="ECO:0000313" key="4">
    <source>
        <dbReference type="EMBL" id="PRQ74640.1"/>
    </source>
</evidence>
<dbReference type="PANTHER" id="PTHR11566:SF21">
    <property type="entry name" value="DYNAMIN RELATED PROTEIN 1, ISOFORM A"/>
    <property type="match status" value="1"/>
</dbReference>
<dbReference type="GO" id="GO:0005874">
    <property type="term" value="C:microtubule"/>
    <property type="evidence" value="ECO:0007669"/>
    <property type="project" value="TreeGrafter"/>
</dbReference>
<dbReference type="EMBL" id="LCTV02000006">
    <property type="protein sequence ID" value="PRQ74640.1"/>
    <property type="molecule type" value="Genomic_DNA"/>
</dbReference>
<evidence type="ECO:0000259" key="2">
    <source>
        <dbReference type="PROSITE" id="PS51388"/>
    </source>
</evidence>
<sequence length="811" mass="89765">MTADGISATAYSAKRRQLVSLVDQLRSAGASTEIDLPRIAVIGNQSAGKSSLVEAISGIKVPRDAGTCTRCPMDIRLRSSPGEWTCRIFLRFETDTSGRPVESVREIPFGDAVTNPDAVEAILRRAQLAILNPQNSDKKFFLNLSDDEVALAKRDPVAAGLSKQLSFSTNLICIDVTGPVTDLAFLDLPGIIANSDEPDDITLIENMVRQSITGNCLILLTITMRDDFQNQKAVLLAKEADPDGKRTIGVLTKPDTLQTGEHPTWLDLLENRRHHLSNGYFVTKQPAPDDLIKNLTYKETREAEKEYFERNEPWRSLEVATRRRLGIGRLTGFLSDRLRRYIAEKYTSLPPSRSSPPPSSDPINELHTRLASLSHDLDLLVQGSTGFAELVQAKNREDRRFKAVVKGTRPVFVPFEKVEKGRIREWEKGREGEGKKAKKQRTSRGAEESAGAAQGATLAPALQQQQQQQSGEEDEPPAAKSPRFAFTPPTSSFTFTAPTPTSNPFPSPCATTTPKFSDLVSGLSAASTSLKRDAVPEAIVKPSLRMTLDEIRAHIEAHKGREVPLNTPYGAKSSLMLKALEPWPALVRETLERVREPVEKAADELVKRQFGSSLNEELRSITSMTISDVLDDLFTKASSRLDDILELEGVPFTQNQHYFVSTRDEVLADLRKARQGTAGGEADQEMLSEALAALAAIGYRGLKEEDSPKLLPGDVYEEELEAAAQTVAYWKVAYKRIVDDVPRIIYFSIIRRLPSSISHALLERLVSGGDGEIRRLMSESPEVAEQRAELNMRKKRLEEAKKVLLAFGRTM</sequence>
<feature type="domain" description="GED" evidence="2">
    <location>
        <begin position="719"/>
        <end position="811"/>
    </location>
</feature>
<dbReference type="GO" id="GO:0008017">
    <property type="term" value="F:microtubule binding"/>
    <property type="evidence" value="ECO:0007669"/>
    <property type="project" value="TreeGrafter"/>
</dbReference>
<dbReference type="GO" id="GO:0005525">
    <property type="term" value="F:GTP binding"/>
    <property type="evidence" value="ECO:0007669"/>
    <property type="project" value="InterPro"/>
</dbReference>
<evidence type="ECO:0000259" key="3">
    <source>
        <dbReference type="PROSITE" id="PS51718"/>
    </source>
</evidence>
<feature type="domain" description="Dynamin-type G" evidence="3">
    <location>
        <begin position="33"/>
        <end position="350"/>
    </location>
</feature>
<dbReference type="CDD" id="cd08771">
    <property type="entry name" value="DLP_1"/>
    <property type="match status" value="1"/>
</dbReference>
<dbReference type="InterPro" id="IPR001401">
    <property type="entry name" value="Dynamin_GTPase"/>
</dbReference>
<dbReference type="Pfam" id="PF00350">
    <property type="entry name" value="Dynamin_N"/>
    <property type="match status" value="1"/>
</dbReference>
<dbReference type="GO" id="GO:0003924">
    <property type="term" value="F:GTPase activity"/>
    <property type="evidence" value="ECO:0007669"/>
    <property type="project" value="InterPro"/>
</dbReference>
<dbReference type="InterPro" id="IPR027417">
    <property type="entry name" value="P-loop_NTPase"/>
</dbReference>
<dbReference type="InterPro" id="IPR020850">
    <property type="entry name" value="GED_dom"/>
</dbReference>
<evidence type="ECO:0000256" key="1">
    <source>
        <dbReference type="SAM" id="MobiDB-lite"/>
    </source>
</evidence>
<evidence type="ECO:0000313" key="5">
    <source>
        <dbReference type="Proteomes" id="UP000239560"/>
    </source>
</evidence>
<proteinExistence type="predicted"/>
<name>A0A2T0A9D6_RHOTO</name>
<dbReference type="AlphaFoldDB" id="A0A2T0A9D6"/>
<dbReference type="Gene3D" id="3.40.50.300">
    <property type="entry name" value="P-loop containing nucleotide triphosphate hydrolases"/>
    <property type="match status" value="1"/>
</dbReference>
<gene>
    <name evidence="4" type="ORF">AAT19DRAFT_14993</name>
</gene>
<dbReference type="GO" id="GO:0016020">
    <property type="term" value="C:membrane"/>
    <property type="evidence" value="ECO:0007669"/>
    <property type="project" value="TreeGrafter"/>
</dbReference>
<protein>
    <submittedName>
        <fullName evidence="4">P-loop containing nucleoside triphosphate hydrolase protein</fullName>
    </submittedName>
</protein>
<dbReference type="InterPro" id="IPR003130">
    <property type="entry name" value="GED"/>
</dbReference>
<organism evidence="4 5">
    <name type="scientific">Rhodotorula toruloides</name>
    <name type="common">Yeast</name>
    <name type="synonym">Rhodosporidium toruloides</name>
    <dbReference type="NCBI Taxonomy" id="5286"/>
    <lineage>
        <taxon>Eukaryota</taxon>
        <taxon>Fungi</taxon>
        <taxon>Dikarya</taxon>
        <taxon>Basidiomycota</taxon>
        <taxon>Pucciniomycotina</taxon>
        <taxon>Microbotryomycetes</taxon>
        <taxon>Sporidiobolales</taxon>
        <taxon>Sporidiobolaceae</taxon>
        <taxon>Rhodotorula</taxon>
    </lineage>
</organism>
<feature type="compositionally biased region" description="Basic and acidic residues" evidence="1">
    <location>
        <begin position="426"/>
        <end position="435"/>
    </location>
</feature>
<dbReference type="Gene3D" id="1.20.120.1240">
    <property type="entry name" value="Dynamin, middle domain"/>
    <property type="match status" value="1"/>
</dbReference>
<dbReference type="SMART" id="SM00053">
    <property type="entry name" value="DYNc"/>
    <property type="match status" value="1"/>
</dbReference>
<dbReference type="PROSITE" id="PS51388">
    <property type="entry name" value="GED"/>
    <property type="match status" value="1"/>
</dbReference>
<dbReference type="Pfam" id="PF02212">
    <property type="entry name" value="GED"/>
    <property type="match status" value="1"/>
</dbReference>
<dbReference type="InterPro" id="IPR045063">
    <property type="entry name" value="Dynamin_N"/>
</dbReference>
<accession>A0A2T0A9D6</accession>
<dbReference type="InterPro" id="IPR030381">
    <property type="entry name" value="G_DYNAMIN_dom"/>
</dbReference>
<dbReference type="OrthoDB" id="5061070at2759"/>
<dbReference type="PRINTS" id="PR00195">
    <property type="entry name" value="DYNAMIN"/>
</dbReference>
<keyword evidence="4" id="KW-0378">Hydrolase</keyword>
<dbReference type="SUPFAM" id="SSF52540">
    <property type="entry name" value="P-loop containing nucleoside triphosphate hydrolases"/>
    <property type="match status" value="1"/>
</dbReference>
<dbReference type="SMART" id="SM00302">
    <property type="entry name" value="GED"/>
    <property type="match status" value="1"/>
</dbReference>